<organism evidence="2 3">
    <name type="scientific">Aspergillus luchuensis (strain CBS 106.47)</name>
    <dbReference type="NCBI Taxonomy" id="1137211"/>
    <lineage>
        <taxon>Eukaryota</taxon>
        <taxon>Fungi</taxon>
        <taxon>Dikarya</taxon>
        <taxon>Ascomycota</taxon>
        <taxon>Pezizomycotina</taxon>
        <taxon>Eurotiomycetes</taxon>
        <taxon>Eurotiomycetidae</taxon>
        <taxon>Eurotiales</taxon>
        <taxon>Aspergillaceae</taxon>
        <taxon>Aspergillus</taxon>
        <taxon>Aspergillus subgen. Circumdati</taxon>
    </lineage>
</organism>
<evidence type="ECO:0000313" key="3">
    <source>
        <dbReference type="Proteomes" id="UP000184063"/>
    </source>
</evidence>
<sequence length="142" mass="15917">MADILRRRGIYKTTHWIHPLSQTLGIAYRQTSLETLSAKAGVAYSYTVDFAGTSIKRRYPRVVEGRIQGTTPHLSSKDKADGQKVVTVGFHARNGTRYLSIHAHGDGTWKEFLSRAGKAVLRKERDGSQRRAMQGRLSRTSC</sequence>
<dbReference type="Proteomes" id="UP000184063">
    <property type="component" value="Unassembled WGS sequence"/>
</dbReference>
<evidence type="ECO:0000256" key="1">
    <source>
        <dbReference type="SAM" id="MobiDB-lite"/>
    </source>
</evidence>
<reference evidence="3" key="1">
    <citation type="journal article" date="2017" name="Genome Biol.">
        <title>Comparative genomics reveals high biological diversity and specific adaptations in the industrially and medically important fungal genus Aspergillus.</title>
        <authorList>
            <person name="de Vries R.P."/>
            <person name="Riley R."/>
            <person name="Wiebenga A."/>
            <person name="Aguilar-Osorio G."/>
            <person name="Amillis S."/>
            <person name="Uchima C.A."/>
            <person name="Anderluh G."/>
            <person name="Asadollahi M."/>
            <person name="Askin M."/>
            <person name="Barry K."/>
            <person name="Battaglia E."/>
            <person name="Bayram O."/>
            <person name="Benocci T."/>
            <person name="Braus-Stromeyer S.A."/>
            <person name="Caldana C."/>
            <person name="Canovas D."/>
            <person name="Cerqueira G.C."/>
            <person name="Chen F."/>
            <person name="Chen W."/>
            <person name="Choi C."/>
            <person name="Clum A."/>
            <person name="Dos Santos R.A."/>
            <person name="Damasio A.R."/>
            <person name="Diallinas G."/>
            <person name="Emri T."/>
            <person name="Fekete E."/>
            <person name="Flipphi M."/>
            <person name="Freyberg S."/>
            <person name="Gallo A."/>
            <person name="Gournas C."/>
            <person name="Habgood R."/>
            <person name="Hainaut M."/>
            <person name="Harispe M.L."/>
            <person name="Henrissat B."/>
            <person name="Hilden K.S."/>
            <person name="Hope R."/>
            <person name="Hossain A."/>
            <person name="Karabika E."/>
            <person name="Karaffa L."/>
            <person name="Karanyi Z."/>
            <person name="Krasevec N."/>
            <person name="Kuo A."/>
            <person name="Kusch H."/>
            <person name="LaButti K."/>
            <person name="Lagendijk E.L."/>
            <person name="Lapidus A."/>
            <person name="Levasseur A."/>
            <person name="Lindquist E."/>
            <person name="Lipzen A."/>
            <person name="Logrieco A.F."/>
            <person name="MacCabe A."/>
            <person name="Maekelae M.R."/>
            <person name="Malavazi I."/>
            <person name="Melin P."/>
            <person name="Meyer V."/>
            <person name="Mielnichuk N."/>
            <person name="Miskei M."/>
            <person name="Molnar A.P."/>
            <person name="Mule G."/>
            <person name="Ngan C.Y."/>
            <person name="Orejas M."/>
            <person name="Orosz E."/>
            <person name="Ouedraogo J.P."/>
            <person name="Overkamp K.M."/>
            <person name="Park H.-S."/>
            <person name="Perrone G."/>
            <person name="Piumi F."/>
            <person name="Punt P.J."/>
            <person name="Ram A.F."/>
            <person name="Ramon A."/>
            <person name="Rauscher S."/>
            <person name="Record E."/>
            <person name="Riano-Pachon D.M."/>
            <person name="Robert V."/>
            <person name="Roehrig J."/>
            <person name="Ruller R."/>
            <person name="Salamov A."/>
            <person name="Salih N.S."/>
            <person name="Samson R.A."/>
            <person name="Sandor E."/>
            <person name="Sanguinetti M."/>
            <person name="Schuetze T."/>
            <person name="Sepcic K."/>
            <person name="Shelest E."/>
            <person name="Sherlock G."/>
            <person name="Sophianopoulou V."/>
            <person name="Squina F.M."/>
            <person name="Sun H."/>
            <person name="Susca A."/>
            <person name="Todd R.B."/>
            <person name="Tsang A."/>
            <person name="Unkles S.E."/>
            <person name="van de Wiele N."/>
            <person name="van Rossen-Uffink D."/>
            <person name="Oliveira J.V."/>
            <person name="Vesth T.C."/>
            <person name="Visser J."/>
            <person name="Yu J.-H."/>
            <person name="Zhou M."/>
            <person name="Andersen M.R."/>
            <person name="Archer D.B."/>
            <person name="Baker S.E."/>
            <person name="Benoit I."/>
            <person name="Brakhage A.A."/>
            <person name="Braus G.H."/>
            <person name="Fischer R."/>
            <person name="Frisvad J.C."/>
            <person name="Goldman G.H."/>
            <person name="Houbraken J."/>
            <person name="Oakley B."/>
            <person name="Pocsi I."/>
            <person name="Scazzocchio C."/>
            <person name="Seiboth B."/>
            <person name="vanKuyk P.A."/>
            <person name="Wortman J."/>
            <person name="Dyer P.S."/>
            <person name="Grigoriev I.V."/>
        </authorList>
    </citation>
    <scope>NUCLEOTIDE SEQUENCE [LARGE SCALE GENOMIC DNA]</scope>
    <source>
        <strain evidence="3">CBS 106.47</strain>
    </source>
</reference>
<accession>A0A1M3TW69</accession>
<dbReference type="AlphaFoldDB" id="A0A1M3TW69"/>
<feature type="region of interest" description="Disordered" evidence="1">
    <location>
        <begin position="123"/>
        <end position="142"/>
    </location>
</feature>
<name>A0A1M3TW69_ASPLC</name>
<dbReference type="EMBL" id="KV878237">
    <property type="protein sequence ID" value="OJZ90965.1"/>
    <property type="molecule type" value="Genomic_DNA"/>
</dbReference>
<dbReference type="VEuPathDB" id="FungiDB:ASPFODRAFT_41401"/>
<evidence type="ECO:0000313" key="2">
    <source>
        <dbReference type="EMBL" id="OJZ90965.1"/>
    </source>
</evidence>
<gene>
    <name evidence="2" type="ORF">ASPFODRAFT_41401</name>
</gene>
<dbReference type="OrthoDB" id="3531694at2759"/>
<proteinExistence type="predicted"/>
<protein>
    <submittedName>
        <fullName evidence="2">Uncharacterized protein</fullName>
    </submittedName>
</protein>